<dbReference type="EMBL" id="KE356560">
    <property type="protein sequence ID" value="ERG92929.1"/>
    <property type="molecule type" value="Genomic_DNA"/>
</dbReference>
<dbReference type="HOGENOM" id="CLU_2091255_0_0_2"/>
<proteinExistence type="predicted"/>
<evidence type="ECO:0000313" key="1">
    <source>
        <dbReference type="EMBL" id="ERG92929.1"/>
    </source>
</evidence>
<name>U1MS16_9EURY</name>
<sequence>MCEQDEFVRNSVKQLFEAVGLLAIDPLDVLMRPPSTSLLISASAIPVFTIPVVELAHTLEAVGQADCDVYDAEVNTKDRDVRGIAFFGIMSLHSRFCPHVQVESALGLVVMKRCAV</sequence>
<accession>U1MS16</accession>
<dbReference type="Proteomes" id="UP000030649">
    <property type="component" value="Unassembled WGS sequence"/>
</dbReference>
<evidence type="ECO:0000313" key="2">
    <source>
        <dbReference type="Proteomes" id="UP000030649"/>
    </source>
</evidence>
<protein>
    <submittedName>
        <fullName evidence="1">Uncharacterized protein</fullName>
    </submittedName>
</protein>
<organism evidence="1 2">
    <name type="scientific">Haloquadratum walsbyi J07HQW1</name>
    <dbReference type="NCBI Taxonomy" id="1238424"/>
    <lineage>
        <taxon>Archaea</taxon>
        <taxon>Methanobacteriati</taxon>
        <taxon>Methanobacteriota</taxon>
        <taxon>Stenosarchaea group</taxon>
        <taxon>Halobacteria</taxon>
        <taxon>Halobacteriales</taxon>
        <taxon>Haloferacaceae</taxon>
        <taxon>Haloquadratum</taxon>
    </lineage>
</organism>
<dbReference type="AlphaFoldDB" id="U1MS16"/>
<dbReference type="STRING" id="1238424.J07HQW1_02980"/>
<reference evidence="1 2" key="1">
    <citation type="journal article" date="2013" name="PLoS ONE">
        <title>Assembly-driven community genomics of a hypersaline microbial ecosystem.</title>
        <authorList>
            <person name="Podell S."/>
            <person name="Ugalde J.A."/>
            <person name="Narasingarao P."/>
            <person name="Banfield J.F."/>
            <person name="Heidelberg K.B."/>
            <person name="Allen E.E."/>
        </authorList>
    </citation>
    <scope>NUCLEOTIDE SEQUENCE [LARGE SCALE GENOMIC DNA]</scope>
    <source>
        <strain evidence="2">J07HQW1</strain>
    </source>
</reference>
<gene>
    <name evidence="1" type="ORF">J07HQW1_02980</name>
</gene>